<organism evidence="7">
    <name type="scientific">Gongylonema pulchrum</name>
    <dbReference type="NCBI Taxonomy" id="637853"/>
    <lineage>
        <taxon>Eukaryota</taxon>
        <taxon>Metazoa</taxon>
        <taxon>Ecdysozoa</taxon>
        <taxon>Nematoda</taxon>
        <taxon>Chromadorea</taxon>
        <taxon>Rhabditida</taxon>
        <taxon>Spirurina</taxon>
        <taxon>Spiruromorpha</taxon>
        <taxon>Spiruroidea</taxon>
        <taxon>Gongylonematidae</taxon>
        <taxon>Gongylonema</taxon>
    </lineage>
</organism>
<evidence type="ECO:0000256" key="1">
    <source>
        <dbReference type="ARBA" id="ARBA00022741"/>
    </source>
</evidence>
<dbReference type="GO" id="GO:0005525">
    <property type="term" value="F:GTP binding"/>
    <property type="evidence" value="ECO:0007669"/>
    <property type="project" value="UniProtKB-KW"/>
</dbReference>
<dbReference type="InterPro" id="IPR030386">
    <property type="entry name" value="G_GB1_RHD3_dom"/>
</dbReference>
<dbReference type="Pfam" id="PF02263">
    <property type="entry name" value="GBP"/>
    <property type="match status" value="1"/>
</dbReference>
<dbReference type="Proteomes" id="UP000271098">
    <property type="component" value="Unassembled WGS sequence"/>
</dbReference>
<comment type="similarity">
    <text evidence="3">Belongs to the TRAFAC class dynamin-like GTPase superfamily. GB1/RHD3 GTPase family.</text>
</comment>
<evidence type="ECO:0000313" key="5">
    <source>
        <dbReference type="EMBL" id="VDK71208.1"/>
    </source>
</evidence>
<evidence type="ECO:0000259" key="4">
    <source>
        <dbReference type="PROSITE" id="PS51715"/>
    </source>
</evidence>
<dbReference type="InterPro" id="IPR015894">
    <property type="entry name" value="Guanylate-bd_N"/>
</dbReference>
<dbReference type="AlphaFoldDB" id="A0A183DKV4"/>
<dbReference type="EMBL" id="UYRT01030213">
    <property type="protein sequence ID" value="VDK71208.1"/>
    <property type="molecule type" value="Genomic_DNA"/>
</dbReference>
<protein>
    <submittedName>
        <fullName evidence="7">GB1/RHD3-type G domain-containing protein</fullName>
    </submittedName>
</protein>
<accession>A0A183DKV4</accession>
<sequence length="113" mass="12669">MSNTVFTLSTLLSSVQIYNAVETIQEESLAHLSLFVEYGRMVSGEALHFRPPFQGWKRGHQNSGVERENATNMMREHNCQNDEPFLLFSFLKGPARLSKTAASAEATQFGSRS</sequence>
<dbReference type="WBParaSite" id="GPUH_0000935601-mRNA-1">
    <property type="protein sequence ID" value="GPUH_0000935601-mRNA-1"/>
    <property type="gene ID" value="GPUH_0000935601"/>
</dbReference>
<dbReference type="OrthoDB" id="7788754at2759"/>
<feature type="domain" description="GB1/RHD3-type G" evidence="4">
    <location>
        <begin position="1"/>
        <end position="113"/>
    </location>
</feature>
<gene>
    <name evidence="5" type="ORF">GPUH_LOCUS9347</name>
</gene>
<evidence type="ECO:0000256" key="2">
    <source>
        <dbReference type="ARBA" id="ARBA00023134"/>
    </source>
</evidence>
<reference evidence="5 6" key="2">
    <citation type="submission" date="2018-11" db="EMBL/GenBank/DDBJ databases">
        <authorList>
            <consortium name="Pathogen Informatics"/>
        </authorList>
    </citation>
    <scope>NUCLEOTIDE SEQUENCE [LARGE SCALE GENOMIC DNA]</scope>
</reference>
<reference evidence="7" key="1">
    <citation type="submission" date="2016-06" db="UniProtKB">
        <authorList>
            <consortium name="WormBaseParasite"/>
        </authorList>
    </citation>
    <scope>IDENTIFICATION</scope>
</reference>
<dbReference type="Gene3D" id="3.40.50.300">
    <property type="entry name" value="P-loop containing nucleotide triphosphate hydrolases"/>
    <property type="match status" value="1"/>
</dbReference>
<dbReference type="GO" id="GO:0003924">
    <property type="term" value="F:GTPase activity"/>
    <property type="evidence" value="ECO:0007669"/>
    <property type="project" value="InterPro"/>
</dbReference>
<keyword evidence="6" id="KW-1185">Reference proteome</keyword>
<evidence type="ECO:0000313" key="7">
    <source>
        <dbReference type="WBParaSite" id="GPUH_0000935601-mRNA-1"/>
    </source>
</evidence>
<evidence type="ECO:0000256" key="3">
    <source>
        <dbReference type="PROSITE-ProRule" id="PRU01052"/>
    </source>
</evidence>
<keyword evidence="1" id="KW-0547">Nucleotide-binding</keyword>
<keyword evidence="2" id="KW-0342">GTP-binding</keyword>
<proteinExistence type="inferred from homology"/>
<evidence type="ECO:0000313" key="6">
    <source>
        <dbReference type="Proteomes" id="UP000271098"/>
    </source>
</evidence>
<dbReference type="PROSITE" id="PS51715">
    <property type="entry name" value="G_GB1_RHD3"/>
    <property type="match status" value="1"/>
</dbReference>
<dbReference type="InterPro" id="IPR027417">
    <property type="entry name" value="P-loop_NTPase"/>
</dbReference>
<name>A0A183DKV4_9BILA</name>